<protein>
    <recommendedName>
        <fullName evidence="3">DUF4157 domain-containing protein</fullName>
    </recommendedName>
</protein>
<evidence type="ECO:0000313" key="1">
    <source>
        <dbReference type="EMBL" id="MFC3152885.1"/>
    </source>
</evidence>
<accession>A0ABV7HL56</accession>
<evidence type="ECO:0000313" key="2">
    <source>
        <dbReference type="Proteomes" id="UP001595476"/>
    </source>
</evidence>
<sequence length="284" mass="32174">MISSRKYLSQFKHGIMTIALLGLVGCSDFFPIAKHSPAKDDFIALAEDNRVLYKQGMKSQALLIQSVLNEQIKIVEEVHGKPFVNPPIVHLCDTRECFAKYTGIKSGVIAAVSTNGLFLKPYVITHEDYKRWLGHELSHVHLRQQISTFEATFIPSWYQEGLATYLSSGGGATQMTRAKAIDYIKQGKHIVAVDDSSPFSEAWPLNYDVSKTDWPKPWYQQHMNYLQAALFYEFLHPRGGVELIRALENGDSFNQAFIAVYGKKPEDMFMLFKNSLATNQSDQE</sequence>
<dbReference type="PROSITE" id="PS51257">
    <property type="entry name" value="PROKAR_LIPOPROTEIN"/>
    <property type="match status" value="1"/>
</dbReference>
<organism evidence="1 2">
    <name type="scientific">Litoribrevibacter euphylliae</name>
    <dbReference type="NCBI Taxonomy" id="1834034"/>
    <lineage>
        <taxon>Bacteria</taxon>
        <taxon>Pseudomonadati</taxon>
        <taxon>Pseudomonadota</taxon>
        <taxon>Gammaproteobacteria</taxon>
        <taxon>Oceanospirillales</taxon>
        <taxon>Oceanospirillaceae</taxon>
        <taxon>Litoribrevibacter</taxon>
    </lineage>
</organism>
<evidence type="ECO:0008006" key="3">
    <source>
        <dbReference type="Google" id="ProtNLM"/>
    </source>
</evidence>
<dbReference type="Proteomes" id="UP001595476">
    <property type="component" value="Unassembled WGS sequence"/>
</dbReference>
<comment type="caution">
    <text evidence="1">The sequence shown here is derived from an EMBL/GenBank/DDBJ whole genome shotgun (WGS) entry which is preliminary data.</text>
</comment>
<dbReference type="RefSeq" id="WP_386722807.1">
    <property type="nucleotide sequence ID" value="NZ_JBHRSZ010000007.1"/>
</dbReference>
<proteinExistence type="predicted"/>
<name>A0ABV7HL56_9GAMM</name>
<reference evidence="2" key="1">
    <citation type="journal article" date="2019" name="Int. J. Syst. Evol. Microbiol.">
        <title>The Global Catalogue of Microorganisms (GCM) 10K type strain sequencing project: providing services to taxonomists for standard genome sequencing and annotation.</title>
        <authorList>
            <consortium name="The Broad Institute Genomics Platform"/>
            <consortium name="The Broad Institute Genome Sequencing Center for Infectious Disease"/>
            <person name="Wu L."/>
            <person name="Ma J."/>
        </authorList>
    </citation>
    <scope>NUCLEOTIDE SEQUENCE [LARGE SCALE GENOMIC DNA]</scope>
    <source>
        <strain evidence="2">KCTC 52438</strain>
    </source>
</reference>
<keyword evidence="2" id="KW-1185">Reference proteome</keyword>
<dbReference type="EMBL" id="JBHRSZ010000007">
    <property type="protein sequence ID" value="MFC3152885.1"/>
    <property type="molecule type" value="Genomic_DNA"/>
</dbReference>
<gene>
    <name evidence="1" type="ORF">ACFOEK_17735</name>
</gene>